<dbReference type="InterPro" id="IPR029039">
    <property type="entry name" value="Flavoprotein-like_sf"/>
</dbReference>
<name>A0AAV7ZAK5_9EUKA</name>
<organism evidence="4 5">
    <name type="scientific">Anaeramoeba flamelloides</name>
    <dbReference type="NCBI Taxonomy" id="1746091"/>
    <lineage>
        <taxon>Eukaryota</taxon>
        <taxon>Metamonada</taxon>
        <taxon>Anaeramoebidae</taxon>
        <taxon>Anaeramoeba</taxon>
    </lineage>
</organism>
<gene>
    <name evidence="4" type="ORF">M0812_16548</name>
</gene>
<evidence type="ECO:0000256" key="1">
    <source>
        <dbReference type="ARBA" id="ARBA00022630"/>
    </source>
</evidence>
<evidence type="ECO:0000259" key="3">
    <source>
        <dbReference type="Pfam" id="PF03358"/>
    </source>
</evidence>
<dbReference type="AlphaFoldDB" id="A0AAV7ZAK5"/>
<comment type="caution">
    <text evidence="4">The sequence shown here is derived from an EMBL/GenBank/DDBJ whole genome shotgun (WGS) entry which is preliminary data.</text>
</comment>
<dbReference type="InterPro" id="IPR005025">
    <property type="entry name" value="FMN_Rdtase-like_dom"/>
</dbReference>
<reference evidence="4" key="1">
    <citation type="submission" date="2022-08" db="EMBL/GenBank/DDBJ databases">
        <title>Novel sulphate-reducing endosymbionts in the free-living metamonad Anaeramoeba.</title>
        <authorList>
            <person name="Jerlstrom-Hultqvist J."/>
            <person name="Cepicka I."/>
            <person name="Gallot-Lavallee L."/>
            <person name="Salas-Leiva D."/>
            <person name="Curtis B.A."/>
            <person name="Zahonova K."/>
            <person name="Pipaliya S."/>
            <person name="Dacks J."/>
            <person name="Roger A.J."/>
        </authorList>
    </citation>
    <scope>NUCLEOTIDE SEQUENCE</scope>
    <source>
        <strain evidence="4">Busselton2</strain>
    </source>
</reference>
<dbReference type="PANTHER" id="PTHR43278:SF4">
    <property type="entry name" value="NAD(P)H-DEPENDENT FMN-CONTAINING OXIDOREDUCTASE YWQN-RELATED"/>
    <property type="match status" value="1"/>
</dbReference>
<feature type="domain" description="NADPH-dependent FMN reductase-like" evidence="3">
    <location>
        <begin position="9"/>
        <end position="169"/>
    </location>
</feature>
<evidence type="ECO:0000313" key="5">
    <source>
        <dbReference type="Proteomes" id="UP001146793"/>
    </source>
</evidence>
<dbReference type="PANTHER" id="PTHR43278">
    <property type="entry name" value="NAD(P)H-DEPENDENT FMN-CONTAINING OXIDOREDUCTASE YWQN-RELATED"/>
    <property type="match status" value="1"/>
</dbReference>
<evidence type="ECO:0000256" key="2">
    <source>
        <dbReference type="ARBA" id="ARBA00022643"/>
    </source>
</evidence>
<dbReference type="Gene3D" id="3.40.50.360">
    <property type="match status" value="1"/>
</dbReference>
<protein>
    <submittedName>
        <fullName evidence="4">Nad(P)h-dependent fmn-containing oxidoreductase ywqn-related</fullName>
    </submittedName>
</protein>
<sequence length="210" mass="23341">MNTLLKPLKVVAFSGSPRARGNTYQLIQKMFQVFKKNNVETELVQVGTKPVKGCRGCSKCVDLDHKCVMDNDLVNSSIQKIKEADGMILASPVYCAGPTGQMKCFMDRVSFVNAMARFANGTQGFLYHKVGAGISVHRRGGAVNTQSQLNYFFTISECLIPGSTYWNFAVGMDPGDIKNDEEGIGNMVDLANQMTYLMKLVRQDREKFEK</sequence>
<dbReference type="EMBL" id="JANTQA010000033">
    <property type="protein sequence ID" value="KAJ3437387.1"/>
    <property type="molecule type" value="Genomic_DNA"/>
</dbReference>
<dbReference type="SUPFAM" id="SSF52218">
    <property type="entry name" value="Flavoproteins"/>
    <property type="match status" value="1"/>
</dbReference>
<accession>A0AAV7ZAK5</accession>
<dbReference type="Pfam" id="PF03358">
    <property type="entry name" value="FMN_red"/>
    <property type="match status" value="1"/>
</dbReference>
<proteinExistence type="predicted"/>
<dbReference type="GO" id="GO:0016491">
    <property type="term" value="F:oxidoreductase activity"/>
    <property type="evidence" value="ECO:0007669"/>
    <property type="project" value="InterPro"/>
</dbReference>
<evidence type="ECO:0000313" key="4">
    <source>
        <dbReference type="EMBL" id="KAJ3437387.1"/>
    </source>
</evidence>
<keyword evidence="1" id="KW-0285">Flavoprotein</keyword>
<dbReference type="InterPro" id="IPR051796">
    <property type="entry name" value="ISF_SsuE-like"/>
</dbReference>
<dbReference type="Proteomes" id="UP001146793">
    <property type="component" value="Unassembled WGS sequence"/>
</dbReference>
<keyword evidence="2" id="KW-0288">FMN</keyword>